<dbReference type="EMBL" id="UYRU01089380">
    <property type="protein sequence ID" value="VDN36705.1"/>
    <property type="molecule type" value="Genomic_DNA"/>
</dbReference>
<evidence type="ECO:0000313" key="2">
    <source>
        <dbReference type="Proteomes" id="UP000281553"/>
    </source>
</evidence>
<evidence type="ECO:0000313" key="1">
    <source>
        <dbReference type="EMBL" id="VDN36705.1"/>
    </source>
</evidence>
<proteinExistence type="predicted"/>
<accession>A0A3P7N305</accession>
<sequence>MANAYGLLRLPQMPEMRHANISGFVNSGVDVSTLKYRLVCKCLSVVNQFYLEPIVLNLFFLRNMSKFASHTFLCLNGCILCADCAVVFDSADRKPLPRIQSVRRTIFHQAGI</sequence>
<reference evidence="1 2" key="1">
    <citation type="submission" date="2018-11" db="EMBL/GenBank/DDBJ databases">
        <authorList>
            <consortium name="Pathogen Informatics"/>
        </authorList>
    </citation>
    <scope>NUCLEOTIDE SEQUENCE [LARGE SCALE GENOMIC DNA]</scope>
</reference>
<dbReference type="AlphaFoldDB" id="A0A3P7N305"/>
<dbReference type="OrthoDB" id="7396459at2759"/>
<keyword evidence="2" id="KW-1185">Reference proteome</keyword>
<name>A0A3P7N305_DIBLA</name>
<dbReference type="Proteomes" id="UP000281553">
    <property type="component" value="Unassembled WGS sequence"/>
</dbReference>
<gene>
    <name evidence="1" type="ORF">DILT_LOCUS17108</name>
</gene>
<protein>
    <submittedName>
        <fullName evidence="1">Uncharacterized protein</fullName>
    </submittedName>
</protein>
<organism evidence="1 2">
    <name type="scientific">Dibothriocephalus latus</name>
    <name type="common">Fish tapeworm</name>
    <name type="synonym">Diphyllobothrium latum</name>
    <dbReference type="NCBI Taxonomy" id="60516"/>
    <lineage>
        <taxon>Eukaryota</taxon>
        <taxon>Metazoa</taxon>
        <taxon>Spiralia</taxon>
        <taxon>Lophotrochozoa</taxon>
        <taxon>Platyhelminthes</taxon>
        <taxon>Cestoda</taxon>
        <taxon>Eucestoda</taxon>
        <taxon>Diphyllobothriidea</taxon>
        <taxon>Diphyllobothriidae</taxon>
        <taxon>Dibothriocephalus</taxon>
    </lineage>
</organism>